<dbReference type="RefSeq" id="XP_030765829.1">
    <property type="nucleotide sequence ID" value="XM_030909969.1"/>
</dbReference>
<protein>
    <submittedName>
        <fullName evidence="4">Uncharacterized protein LOC115889880</fullName>
    </submittedName>
</protein>
<dbReference type="AlphaFoldDB" id="A0A6J2YRB8"/>
<proteinExistence type="predicted"/>
<dbReference type="GeneID" id="115889880"/>
<dbReference type="OrthoDB" id="6765077at2759"/>
<accession>A0A6J2YRB8</accession>
<reference evidence="4" key="1">
    <citation type="submission" date="2025-08" db="UniProtKB">
        <authorList>
            <consortium name="RefSeq"/>
        </authorList>
    </citation>
    <scope>IDENTIFICATION</scope>
    <source>
        <tissue evidence="4">Gonads</tissue>
    </source>
</reference>
<keyword evidence="3" id="KW-1185">Reference proteome</keyword>
<evidence type="ECO:0000313" key="3">
    <source>
        <dbReference type="Proteomes" id="UP000504635"/>
    </source>
</evidence>
<feature type="signal peptide" evidence="2">
    <location>
        <begin position="1"/>
        <end position="18"/>
    </location>
</feature>
<dbReference type="InterPro" id="IPR036846">
    <property type="entry name" value="GM2-AP_sf"/>
</dbReference>
<dbReference type="Gene3D" id="2.70.220.10">
    <property type="entry name" value="Ganglioside GM2 activator"/>
    <property type="match status" value="1"/>
</dbReference>
<evidence type="ECO:0000256" key="1">
    <source>
        <dbReference type="ARBA" id="ARBA00022729"/>
    </source>
</evidence>
<evidence type="ECO:0000313" key="4">
    <source>
        <dbReference type="RefSeq" id="XP_030765829.1"/>
    </source>
</evidence>
<name>A0A6J2YRB8_SITOR</name>
<keyword evidence="1 2" id="KW-0732">Signal</keyword>
<dbReference type="Proteomes" id="UP000504635">
    <property type="component" value="Unplaced"/>
</dbReference>
<dbReference type="InParanoid" id="A0A6J2YRB8"/>
<evidence type="ECO:0000256" key="2">
    <source>
        <dbReference type="SAM" id="SignalP"/>
    </source>
</evidence>
<dbReference type="KEGG" id="soy:115889880"/>
<feature type="chain" id="PRO_5026903663" evidence="2">
    <location>
        <begin position="19"/>
        <end position="185"/>
    </location>
</feature>
<gene>
    <name evidence="4" type="primary">LOC115889880</name>
</gene>
<sequence>MVARTSFPFLSYLLVVYASYGNMKPSSAPYKMIISNIETCDVTASNPSQPVITSKNVDSEGHKSFSLKGDLNEEFNENTQYIFQVDKFTNGEWNENVYSEDGKIGDVIRTYVDRSWKRLKKHFANMVENYCDVKKGHYEIVDYQVPKEEVNFPPMYGSLKATLSLLNDKDEVFLCVRGYLEVTEH</sequence>
<organism evidence="3 4">
    <name type="scientific">Sitophilus oryzae</name>
    <name type="common">Rice weevil</name>
    <name type="synonym">Curculio oryzae</name>
    <dbReference type="NCBI Taxonomy" id="7048"/>
    <lineage>
        <taxon>Eukaryota</taxon>
        <taxon>Metazoa</taxon>
        <taxon>Ecdysozoa</taxon>
        <taxon>Arthropoda</taxon>
        <taxon>Hexapoda</taxon>
        <taxon>Insecta</taxon>
        <taxon>Pterygota</taxon>
        <taxon>Neoptera</taxon>
        <taxon>Endopterygota</taxon>
        <taxon>Coleoptera</taxon>
        <taxon>Polyphaga</taxon>
        <taxon>Cucujiformia</taxon>
        <taxon>Curculionidae</taxon>
        <taxon>Dryophthorinae</taxon>
        <taxon>Sitophilus</taxon>
    </lineage>
</organism>